<evidence type="ECO:0000313" key="2">
    <source>
        <dbReference type="Proteomes" id="UP001164250"/>
    </source>
</evidence>
<dbReference type="EMBL" id="CM047897">
    <property type="protein sequence ID" value="KAJ0110964.1"/>
    <property type="molecule type" value="Genomic_DNA"/>
</dbReference>
<gene>
    <name evidence="1" type="ORF">Patl1_02047</name>
</gene>
<dbReference type="Proteomes" id="UP001164250">
    <property type="component" value="Chromosome 1"/>
</dbReference>
<name>A0ACC1C5H5_9ROSI</name>
<comment type="caution">
    <text evidence="1">The sequence shown here is derived from an EMBL/GenBank/DDBJ whole genome shotgun (WGS) entry which is preliminary data.</text>
</comment>
<reference evidence="2" key="1">
    <citation type="journal article" date="2023" name="G3 (Bethesda)">
        <title>Genome assembly and association tests identify interacting loci associated with vigor, precocity, and sex in interspecific pistachio rootstocks.</title>
        <authorList>
            <person name="Palmer W."/>
            <person name="Jacygrad E."/>
            <person name="Sagayaradj S."/>
            <person name="Cavanaugh K."/>
            <person name="Han R."/>
            <person name="Bertier L."/>
            <person name="Beede B."/>
            <person name="Kafkas S."/>
            <person name="Golino D."/>
            <person name="Preece J."/>
            <person name="Michelmore R."/>
        </authorList>
    </citation>
    <scope>NUCLEOTIDE SEQUENCE [LARGE SCALE GENOMIC DNA]</scope>
</reference>
<keyword evidence="2" id="KW-1185">Reference proteome</keyword>
<accession>A0ACC1C5H5</accession>
<protein>
    <submittedName>
        <fullName evidence="1">Uncharacterized protein</fullName>
    </submittedName>
</protein>
<proteinExistence type="predicted"/>
<organism evidence="1 2">
    <name type="scientific">Pistacia atlantica</name>
    <dbReference type="NCBI Taxonomy" id="434234"/>
    <lineage>
        <taxon>Eukaryota</taxon>
        <taxon>Viridiplantae</taxon>
        <taxon>Streptophyta</taxon>
        <taxon>Embryophyta</taxon>
        <taxon>Tracheophyta</taxon>
        <taxon>Spermatophyta</taxon>
        <taxon>Magnoliopsida</taxon>
        <taxon>eudicotyledons</taxon>
        <taxon>Gunneridae</taxon>
        <taxon>Pentapetalae</taxon>
        <taxon>rosids</taxon>
        <taxon>malvids</taxon>
        <taxon>Sapindales</taxon>
        <taxon>Anacardiaceae</taxon>
        <taxon>Pistacia</taxon>
    </lineage>
</organism>
<evidence type="ECO:0000313" key="1">
    <source>
        <dbReference type="EMBL" id="KAJ0110964.1"/>
    </source>
</evidence>
<sequence length="186" mass="20537">MANAKTSRKGLKICGIVTAIFIAILVIVITTLSLTIFKPKDPDITANPVGLRNISFSSLNVTIDMMVTIDNRNYGSFKFQNSTAYINYRGDIVAEVPLEEELVPARGKINITTSAVIEAEKLITNPNFWNDVEAGSLNMTSTATLHGQVKVFKIFKLHARTVSICSITIWIDTQSLESKCRSKIKL</sequence>